<dbReference type="Pfam" id="PF01546">
    <property type="entry name" value="Peptidase_M20"/>
    <property type="match status" value="1"/>
</dbReference>
<accession>A0A0P6X705</accession>
<evidence type="ECO:0000256" key="3">
    <source>
        <dbReference type="ARBA" id="ARBA00022723"/>
    </source>
</evidence>
<dbReference type="InterPro" id="IPR002933">
    <property type="entry name" value="Peptidase_M20"/>
</dbReference>
<dbReference type="InterPro" id="IPR001261">
    <property type="entry name" value="ArgE/DapE_CS"/>
</dbReference>
<comment type="caution">
    <text evidence="7">The sequence shown here is derived from an EMBL/GenBank/DDBJ whole genome shotgun (WGS) entry which is preliminary data.</text>
</comment>
<dbReference type="Pfam" id="PF07687">
    <property type="entry name" value="M20_dimer"/>
    <property type="match status" value="1"/>
</dbReference>
<comment type="cofactor">
    <cofactor evidence="1">
        <name>Zn(2+)</name>
        <dbReference type="ChEBI" id="CHEBI:29105"/>
    </cofactor>
</comment>
<keyword evidence="5" id="KW-0862">Zinc</keyword>
<proteinExistence type="inferred from homology"/>
<dbReference type="GO" id="GO:0016787">
    <property type="term" value="F:hydrolase activity"/>
    <property type="evidence" value="ECO:0007669"/>
    <property type="project" value="UniProtKB-KW"/>
</dbReference>
<dbReference type="PANTHER" id="PTHR43808">
    <property type="entry name" value="ACETYLORNITHINE DEACETYLASE"/>
    <property type="match status" value="1"/>
</dbReference>
<dbReference type="InterPro" id="IPR011650">
    <property type="entry name" value="Peptidase_M20_dimer"/>
</dbReference>
<dbReference type="Gene3D" id="1.10.150.900">
    <property type="match status" value="1"/>
</dbReference>
<keyword evidence="8" id="KW-1185">Reference proteome</keyword>
<dbReference type="InterPro" id="IPR036264">
    <property type="entry name" value="Bact_exopeptidase_dim_dom"/>
</dbReference>
<reference evidence="7 8" key="1">
    <citation type="submission" date="2015-07" db="EMBL/GenBank/DDBJ databases">
        <title>Genome sequence of Ornatilinea apprima DSM 23815.</title>
        <authorList>
            <person name="Hemp J."/>
            <person name="Ward L.M."/>
            <person name="Pace L.A."/>
            <person name="Fischer W.W."/>
        </authorList>
    </citation>
    <scope>NUCLEOTIDE SEQUENCE [LARGE SCALE GENOMIC DNA]</scope>
    <source>
        <strain evidence="7 8">P3M-1</strain>
    </source>
</reference>
<name>A0A0P6X705_9CHLR</name>
<dbReference type="SUPFAM" id="SSF53187">
    <property type="entry name" value="Zn-dependent exopeptidases"/>
    <property type="match status" value="1"/>
</dbReference>
<evidence type="ECO:0000256" key="5">
    <source>
        <dbReference type="ARBA" id="ARBA00022833"/>
    </source>
</evidence>
<dbReference type="SUPFAM" id="SSF55031">
    <property type="entry name" value="Bacterial exopeptidase dimerisation domain"/>
    <property type="match status" value="1"/>
</dbReference>
<sequence>MDLFDAEWEQQGKELFRDLIQFDSVNPPGNEAPVANYLAKRFAEAGITCQILEKSTGRCNLVARLSSESKRPPIALISHLDVVPADSEQWTYPPFSATERDGFIWGRGTLDTKQLTAMQAMAFLALKKYELNRDVIFVASADEEAGSHFGMEWLVKEMPDLQHSGLIISEGGGFPIVSNGRTYMLVAAGEKGVCQVTLRAEGDTGHASCPPLNQAIYHLAEALRRLTTHHFEEKYSQLTRHFLIETGLNPCEKQMDRSVLSSLMQYQLSDTLTINYLQVGDATNVIPKLTEAQIEFRLLPGTSRGEIEQLLNEKLVDLPVQWTITTFEEGYESDTDSEILRLFEENARLFGFQGDLLPFLALGRTDGRFLCAEGASIFGFSPVLLDDSYEEALKRVHNNDERISDQSFRFGLKVFVKSLLDLCVEK</sequence>
<dbReference type="GO" id="GO:0046872">
    <property type="term" value="F:metal ion binding"/>
    <property type="evidence" value="ECO:0007669"/>
    <property type="project" value="UniProtKB-KW"/>
</dbReference>
<dbReference type="AlphaFoldDB" id="A0A0P6X705"/>
<dbReference type="RefSeq" id="WP_075062125.1">
    <property type="nucleotide sequence ID" value="NZ_LGCL01000016.1"/>
</dbReference>
<feature type="domain" description="Peptidase M20 dimerisation" evidence="6">
    <location>
        <begin position="189"/>
        <end position="319"/>
    </location>
</feature>
<evidence type="ECO:0000313" key="8">
    <source>
        <dbReference type="Proteomes" id="UP000050417"/>
    </source>
</evidence>
<evidence type="ECO:0000259" key="6">
    <source>
        <dbReference type="Pfam" id="PF07687"/>
    </source>
</evidence>
<comment type="similarity">
    <text evidence="2">Belongs to the peptidase M20A family.</text>
</comment>
<dbReference type="OrthoDB" id="9792335at2"/>
<keyword evidence="3" id="KW-0479">Metal-binding</keyword>
<evidence type="ECO:0000256" key="1">
    <source>
        <dbReference type="ARBA" id="ARBA00001947"/>
    </source>
</evidence>
<dbReference type="STRING" id="1134406.ADN00_06370"/>
<dbReference type="Gene3D" id="3.30.70.360">
    <property type="match status" value="1"/>
</dbReference>
<dbReference type="Proteomes" id="UP000050417">
    <property type="component" value="Unassembled WGS sequence"/>
</dbReference>
<dbReference type="Gene3D" id="3.40.630.10">
    <property type="entry name" value="Zn peptidases"/>
    <property type="match status" value="1"/>
</dbReference>
<evidence type="ECO:0000256" key="2">
    <source>
        <dbReference type="ARBA" id="ARBA00006247"/>
    </source>
</evidence>
<evidence type="ECO:0000313" key="7">
    <source>
        <dbReference type="EMBL" id="KPL78838.1"/>
    </source>
</evidence>
<dbReference type="InterPro" id="IPR050072">
    <property type="entry name" value="Peptidase_M20A"/>
</dbReference>
<protein>
    <recommendedName>
        <fullName evidence="6">Peptidase M20 dimerisation domain-containing protein</fullName>
    </recommendedName>
</protein>
<dbReference type="PROSITE" id="PS00758">
    <property type="entry name" value="ARGE_DAPE_CPG2_1"/>
    <property type="match status" value="1"/>
</dbReference>
<keyword evidence="4" id="KW-0378">Hydrolase</keyword>
<organism evidence="7 8">
    <name type="scientific">Ornatilinea apprima</name>
    <dbReference type="NCBI Taxonomy" id="1134406"/>
    <lineage>
        <taxon>Bacteria</taxon>
        <taxon>Bacillati</taxon>
        <taxon>Chloroflexota</taxon>
        <taxon>Anaerolineae</taxon>
        <taxon>Anaerolineales</taxon>
        <taxon>Anaerolineaceae</taxon>
        <taxon>Ornatilinea</taxon>
    </lineage>
</organism>
<dbReference type="PANTHER" id="PTHR43808:SF8">
    <property type="entry name" value="PEPTIDASE M20 DIMERISATION DOMAIN-CONTAINING PROTEIN"/>
    <property type="match status" value="1"/>
</dbReference>
<evidence type="ECO:0000256" key="4">
    <source>
        <dbReference type="ARBA" id="ARBA00022801"/>
    </source>
</evidence>
<dbReference type="EMBL" id="LGCL01000016">
    <property type="protein sequence ID" value="KPL78838.1"/>
    <property type="molecule type" value="Genomic_DNA"/>
</dbReference>
<gene>
    <name evidence="7" type="ORF">ADN00_06370</name>
</gene>